<evidence type="ECO:0000313" key="2">
    <source>
        <dbReference type="EMBL" id="AMX81475.1"/>
    </source>
</evidence>
<organism evidence="2">
    <name type="scientific">Mesobuthus eupeus</name>
    <name type="common">Lesser Asian scorpion</name>
    <name type="synonym">Buthus eupeus</name>
    <dbReference type="NCBI Taxonomy" id="34648"/>
    <lineage>
        <taxon>Eukaryota</taxon>
        <taxon>Metazoa</taxon>
        <taxon>Ecdysozoa</taxon>
        <taxon>Arthropoda</taxon>
        <taxon>Chelicerata</taxon>
        <taxon>Arachnida</taxon>
        <taxon>Scorpiones</taxon>
        <taxon>Buthida</taxon>
        <taxon>Buthoidea</taxon>
        <taxon>Buthidae</taxon>
        <taxon>Mesobuthus</taxon>
    </lineage>
</organism>
<reference evidence="2" key="1">
    <citation type="submission" date="2016-01" db="EMBL/GenBank/DDBJ databases">
        <title>Iranian Mesobuthus eupeus venom component.</title>
        <authorList>
            <person name="Baradaran M."/>
            <person name="Jalali A."/>
            <person name="Galehdari H."/>
            <person name="Naderi Soorki M."/>
        </authorList>
    </citation>
    <scope>NUCLEOTIDE SEQUENCE</scope>
    <source>
        <tissue evidence="2">Venom gland</tissue>
    </source>
</reference>
<dbReference type="AlphaFoldDB" id="A0A146CJ26"/>
<name>A0A146CJ26_MESEU</name>
<evidence type="ECO:0000256" key="1">
    <source>
        <dbReference type="SAM" id="SignalP"/>
    </source>
</evidence>
<feature type="chain" id="PRO_5007523450" evidence="1">
    <location>
        <begin position="24"/>
        <end position="70"/>
    </location>
</feature>
<keyword evidence="1" id="KW-0732">Signal</keyword>
<feature type="signal peptide" evidence="1">
    <location>
        <begin position="1"/>
        <end position="23"/>
    </location>
</feature>
<accession>A0A146CJ26</accession>
<dbReference type="EMBL" id="KU513845">
    <property type="protein sequence ID" value="AMX81475.1"/>
    <property type="molecule type" value="mRNA"/>
</dbReference>
<protein>
    <submittedName>
        <fullName evidence="2">Venom peptide meuVAP-6</fullName>
    </submittedName>
</protein>
<sequence>MKSQTFFLLFLVVFLLAITQSEAFIGGVVSLLKNIFGKRSLRDMDTMKYLYDPSLSAADLKTLQKLMENY</sequence>
<proteinExistence type="evidence at transcript level"/>